<evidence type="ECO:0000259" key="11">
    <source>
        <dbReference type="PROSITE" id="PS50885"/>
    </source>
</evidence>
<dbReference type="GO" id="GO:0005886">
    <property type="term" value="C:plasma membrane"/>
    <property type="evidence" value="ECO:0007669"/>
    <property type="project" value="UniProtKB-SubCell"/>
</dbReference>
<dbReference type="Pfam" id="PF17202">
    <property type="entry name" value="sCache_3_3"/>
    <property type="match status" value="1"/>
</dbReference>
<name>A0A1I6J1F1_9FIRM</name>
<dbReference type="Gene3D" id="1.10.8.500">
    <property type="entry name" value="HAMP domain in histidine kinase"/>
    <property type="match status" value="1"/>
</dbReference>
<evidence type="ECO:0000313" key="12">
    <source>
        <dbReference type="EMBL" id="SFR72691.1"/>
    </source>
</evidence>
<keyword evidence="13" id="KW-1185">Reference proteome</keyword>
<proteinExistence type="inferred from homology"/>
<dbReference type="GO" id="GO:0006935">
    <property type="term" value="P:chemotaxis"/>
    <property type="evidence" value="ECO:0007669"/>
    <property type="project" value="InterPro"/>
</dbReference>
<keyword evidence="2" id="KW-1003">Cell membrane</keyword>
<sequence>MKIKWKIIIAAVVVILGLTVTVNSFFYFEVNDLVKSENGEELRNYSNMGYQLLDARYPGEWKVEGDQLFKGDTVINNNFEVIDAFTNQTEVLATIFLNDTRIATNVTDEKGERKVNTKASEDVIQTVLEQKQVYEGTAVILGKSAQSYYVPIKDGNGTVVGMWFVGIYTDVVQNRIADAIKWMLGLSIIMIAAGAVVSYLLGNAISKGIILVKERMKSMEQGDFDFHFEKKVLKRKDEVGEIANSSFHMQQKIADIIKGIQLEVSRIEESTENSVKSTEYVHGNLEDISATTQQLSAGMEETFASTEEMNASTYEIENEVTQMKDKAVSGEVLAKEIKERASKLKSETSLSQKSATELYEVTNKQLRESIKKTNAIEEIRVLSKTILDITSQTNLLALNAAIEAARAGEAGKGFSVVAEEIRVLAENSKSAVSQIDEITNDVSDAVKSVVTDSKSLLDFVDNQVIKDYEVLMQTSNQYAADADMVQEVVIDIKYTSEQLYESIKQIRNAIDEITKAASEGAEGAMDIATKVSEIAAKTSDVVQQANENKESAVKLNEMAGFFHI</sequence>
<keyword evidence="3 9" id="KW-0812">Transmembrane</keyword>
<feature type="domain" description="HAMP" evidence="11">
    <location>
        <begin position="203"/>
        <end position="258"/>
    </location>
</feature>
<feature type="domain" description="Methyl-accepting transducer" evidence="10">
    <location>
        <begin position="277"/>
        <end position="535"/>
    </location>
</feature>
<dbReference type="SUPFAM" id="SSF103190">
    <property type="entry name" value="Sensory domain-like"/>
    <property type="match status" value="1"/>
</dbReference>
<keyword evidence="4 9" id="KW-1133">Transmembrane helix</keyword>
<evidence type="ECO:0000256" key="6">
    <source>
        <dbReference type="ARBA" id="ARBA00023224"/>
    </source>
</evidence>
<dbReference type="RefSeq" id="WP_092559918.1">
    <property type="nucleotide sequence ID" value="NZ_FOYZ01000004.1"/>
</dbReference>
<evidence type="ECO:0000259" key="10">
    <source>
        <dbReference type="PROSITE" id="PS50111"/>
    </source>
</evidence>
<feature type="transmembrane region" description="Helical" evidence="9">
    <location>
        <begin position="182"/>
        <end position="201"/>
    </location>
</feature>
<keyword evidence="5 9" id="KW-0472">Membrane</keyword>
<dbReference type="Pfam" id="PF00015">
    <property type="entry name" value="MCPsignal"/>
    <property type="match status" value="1"/>
</dbReference>
<organism evidence="12 13">
    <name type="scientific">Anaeromicropila populeti</name>
    <dbReference type="NCBI Taxonomy" id="37658"/>
    <lineage>
        <taxon>Bacteria</taxon>
        <taxon>Bacillati</taxon>
        <taxon>Bacillota</taxon>
        <taxon>Clostridia</taxon>
        <taxon>Lachnospirales</taxon>
        <taxon>Lachnospiraceae</taxon>
        <taxon>Anaeromicropila</taxon>
    </lineage>
</organism>
<dbReference type="STRING" id="37658.SAMN05661086_01339"/>
<dbReference type="InterPro" id="IPR033463">
    <property type="entry name" value="sCache_3"/>
</dbReference>
<evidence type="ECO:0000256" key="9">
    <source>
        <dbReference type="SAM" id="Phobius"/>
    </source>
</evidence>
<dbReference type="PROSITE" id="PS50111">
    <property type="entry name" value="CHEMOTAXIS_TRANSDUC_2"/>
    <property type="match status" value="1"/>
</dbReference>
<dbReference type="GO" id="GO:0004888">
    <property type="term" value="F:transmembrane signaling receptor activity"/>
    <property type="evidence" value="ECO:0007669"/>
    <property type="project" value="InterPro"/>
</dbReference>
<evidence type="ECO:0000256" key="4">
    <source>
        <dbReference type="ARBA" id="ARBA00022989"/>
    </source>
</evidence>
<dbReference type="PANTHER" id="PTHR32089:SF112">
    <property type="entry name" value="LYSOZYME-LIKE PROTEIN-RELATED"/>
    <property type="match status" value="1"/>
</dbReference>
<comment type="subcellular location">
    <subcellularLocation>
        <location evidence="1">Cell membrane</location>
        <topology evidence="1">Multi-pass membrane protein</topology>
    </subcellularLocation>
</comment>
<accession>A0A1I6J1F1</accession>
<dbReference type="Gene3D" id="1.10.287.950">
    <property type="entry name" value="Methyl-accepting chemotaxis protein"/>
    <property type="match status" value="1"/>
</dbReference>
<evidence type="ECO:0000256" key="5">
    <source>
        <dbReference type="ARBA" id="ARBA00023136"/>
    </source>
</evidence>
<dbReference type="Proteomes" id="UP000199659">
    <property type="component" value="Unassembled WGS sequence"/>
</dbReference>
<feature type="transmembrane region" description="Helical" evidence="9">
    <location>
        <begin position="7"/>
        <end position="28"/>
    </location>
</feature>
<evidence type="ECO:0000256" key="1">
    <source>
        <dbReference type="ARBA" id="ARBA00004651"/>
    </source>
</evidence>
<evidence type="ECO:0000256" key="7">
    <source>
        <dbReference type="ARBA" id="ARBA00029447"/>
    </source>
</evidence>
<gene>
    <name evidence="12" type="ORF">SAMN05661086_01339</name>
</gene>
<dbReference type="InterPro" id="IPR003660">
    <property type="entry name" value="HAMP_dom"/>
</dbReference>
<dbReference type="EMBL" id="FOYZ01000004">
    <property type="protein sequence ID" value="SFR72691.1"/>
    <property type="molecule type" value="Genomic_DNA"/>
</dbReference>
<evidence type="ECO:0000256" key="8">
    <source>
        <dbReference type="PROSITE-ProRule" id="PRU00284"/>
    </source>
</evidence>
<evidence type="ECO:0000313" key="13">
    <source>
        <dbReference type="Proteomes" id="UP000199659"/>
    </source>
</evidence>
<dbReference type="CDD" id="cd06225">
    <property type="entry name" value="HAMP"/>
    <property type="match status" value="1"/>
</dbReference>
<keyword evidence="6 8" id="KW-0807">Transducer</keyword>
<dbReference type="PROSITE" id="PS50885">
    <property type="entry name" value="HAMP"/>
    <property type="match status" value="1"/>
</dbReference>
<dbReference type="InterPro" id="IPR004090">
    <property type="entry name" value="Chemotax_Me-accpt_rcpt"/>
</dbReference>
<evidence type="ECO:0000256" key="2">
    <source>
        <dbReference type="ARBA" id="ARBA00022475"/>
    </source>
</evidence>
<dbReference type="PRINTS" id="PR00260">
    <property type="entry name" value="CHEMTRNSDUCR"/>
</dbReference>
<dbReference type="AlphaFoldDB" id="A0A1I6J1F1"/>
<protein>
    <submittedName>
        <fullName evidence="12">Methyl-accepting chemotaxis protein</fullName>
    </submittedName>
</protein>
<dbReference type="GO" id="GO:0007165">
    <property type="term" value="P:signal transduction"/>
    <property type="evidence" value="ECO:0007669"/>
    <property type="project" value="UniProtKB-KW"/>
</dbReference>
<reference evidence="12 13" key="1">
    <citation type="submission" date="2016-10" db="EMBL/GenBank/DDBJ databases">
        <authorList>
            <person name="de Groot N.N."/>
        </authorList>
    </citation>
    <scope>NUCLEOTIDE SEQUENCE [LARGE SCALE GENOMIC DNA]</scope>
    <source>
        <strain evidence="12 13">743A</strain>
    </source>
</reference>
<dbReference type="SMART" id="SM00283">
    <property type="entry name" value="MA"/>
    <property type="match status" value="1"/>
</dbReference>
<dbReference type="SUPFAM" id="SSF58104">
    <property type="entry name" value="Methyl-accepting chemotaxis protein (MCP) signaling domain"/>
    <property type="match status" value="1"/>
</dbReference>
<dbReference type="InterPro" id="IPR029151">
    <property type="entry name" value="Sensor-like_sf"/>
</dbReference>
<dbReference type="InterPro" id="IPR004089">
    <property type="entry name" value="MCPsignal_dom"/>
</dbReference>
<dbReference type="OrthoDB" id="9814363at2"/>
<comment type="similarity">
    <text evidence="7">Belongs to the methyl-accepting chemotaxis (MCP) protein family.</text>
</comment>
<dbReference type="PANTHER" id="PTHR32089">
    <property type="entry name" value="METHYL-ACCEPTING CHEMOTAXIS PROTEIN MCPB"/>
    <property type="match status" value="1"/>
</dbReference>
<evidence type="ECO:0000256" key="3">
    <source>
        <dbReference type="ARBA" id="ARBA00022692"/>
    </source>
</evidence>